<proteinExistence type="predicted"/>
<protein>
    <recommendedName>
        <fullName evidence="4">Gustatory receptor</fullName>
    </recommendedName>
</protein>
<evidence type="ECO:0000313" key="2">
    <source>
        <dbReference type="EMBL" id="GKV06568.1"/>
    </source>
</evidence>
<organism evidence="2 3">
    <name type="scientific">Rubroshorea leprosula</name>
    <dbReference type="NCBI Taxonomy" id="152421"/>
    <lineage>
        <taxon>Eukaryota</taxon>
        <taxon>Viridiplantae</taxon>
        <taxon>Streptophyta</taxon>
        <taxon>Embryophyta</taxon>
        <taxon>Tracheophyta</taxon>
        <taxon>Spermatophyta</taxon>
        <taxon>Magnoliopsida</taxon>
        <taxon>eudicotyledons</taxon>
        <taxon>Gunneridae</taxon>
        <taxon>Pentapetalae</taxon>
        <taxon>rosids</taxon>
        <taxon>malvids</taxon>
        <taxon>Malvales</taxon>
        <taxon>Dipterocarpaceae</taxon>
        <taxon>Rubroshorea</taxon>
    </lineage>
</organism>
<dbReference type="Proteomes" id="UP001054252">
    <property type="component" value="Unassembled WGS sequence"/>
</dbReference>
<keyword evidence="1" id="KW-0812">Transmembrane</keyword>
<keyword evidence="1" id="KW-0472">Membrane</keyword>
<evidence type="ECO:0000313" key="3">
    <source>
        <dbReference type="Proteomes" id="UP001054252"/>
    </source>
</evidence>
<feature type="transmembrane region" description="Helical" evidence="1">
    <location>
        <begin position="303"/>
        <end position="324"/>
    </location>
</feature>
<dbReference type="PANTHER" id="PTHR33133">
    <property type="entry name" value="OS08G0107100 PROTEIN-RELATED"/>
    <property type="match status" value="1"/>
</dbReference>
<evidence type="ECO:0000256" key="1">
    <source>
        <dbReference type="SAM" id="Phobius"/>
    </source>
</evidence>
<name>A0AAV5J840_9ROSI</name>
<gene>
    <name evidence="2" type="ORF">SLEP1_g18443</name>
</gene>
<keyword evidence="3" id="KW-1185">Reference proteome</keyword>
<evidence type="ECO:0008006" key="4">
    <source>
        <dbReference type="Google" id="ProtNLM"/>
    </source>
</evidence>
<feature type="transmembrane region" description="Helical" evidence="1">
    <location>
        <begin position="79"/>
        <end position="101"/>
    </location>
</feature>
<dbReference type="EMBL" id="BPVZ01000025">
    <property type="protein sequence ID" value="GKV06568.1"/>
    <property type="molecule type" value="Genomic_DNA"/>
</dbReference>
<reference evidence="2 3" key="1">
    <citation type="journal article" date="2021" name="Commun. Biol.">
        <title>The genome of Shorea leprosula (Dipterocarpaceae) highlights the ecological relevance of drought in aseasonal tropical rainforests.</title>
        <authorList>
            <person name="Ng K.K.S."/>
            <person name="Kobayashi M.J."/>
            <person name="Fawcett J.A."/>
            <person name="Hatakeyama M."/>
            <person name="Paape T."/>
            <person name="Ng C.H."/>
            <person name="Ang C.C."/>
            <person name="Tnah L.H."/>
            <person name="Lee C.T."/>
            <person name="Nishiyama T."/>
            <person name="Sese J."/>
            <person name="O'Brien M.J."/>
            <person name="Copetti D."/>
            <person name="Mohd Noor M.I."/>
            <person name="Ong R.C."/>
            <person name="Putra M."/>
            <person name="Sireger I.Z."/>
            <person name="Indrioko S."/>
            <person name="Kosugi Y."/>
            <person name="Izuno A."/>
            <person name="Isagi Y."/>
            <person name="Lee S.L."/>
            <person name="Shimizu K.K."/>
        </authorList>
    </citation>
    <scope>NUCLEOTIDE SEQUENCE [LARGE SCALE GENOMIC DNA]</scope>
    <source>
        <strain evidence="2">214</strain>
    </source>
</reference>
<dbReference type="AlphaFoldDB" id="A0AAV5J840"/>
<sequence>MMNLHTSIQNHSVHYSKKYPEKIEIPHIHLTTFVLLTVLALQLKMPRRTANILESMHLMNTGQILRESIRLILLHPTHFHSISIFLFSPLPVSLFLSHLLIHHFPQMPSSAITTTYHLIGYPLPNLLSKTILHIIISFPSSITFSLLGRAATVQAVSDSYNGIQLHGRRLLMRSGAAWIKLLHTTFWEFCIILCFFGGLLISLAAMPEMVHKWGIVLGLLGIPFCVAFAHLMVVGSLAKVLSVLESECYGLESLLRAKNLMDGRRQTALAMALLSNMGFRLVECVFELRICMGISLWEVPILVSMYSMVLVFDTVMNAVFYYACKP</sequence>
<feature type="transmembrane region" description="Helical" evidence="1">
    <location>
        <begin position="177"/>
        <end position="201"/>
    </location>
</feature>
<keyword evidence="1" id="KW-1133">Transmembrane helix</keyword>
<comment type="caution">
    <text evidence="2">The sequence shown here is derived from an EMBL/GenBank/DDBJ whole genome shotgun (WGS) entry which is preliminary data.</text>
</comment>
<accession>A0AAV5J840</accession>
<feature type="transmembrane region" description="Helical" evidence="1">
    <location>
        <begin position="213"/>
        <end position="234"/>
    </location>
</feature>
<dbReference type="PANTHER" id="PTHR33133:SF9">
    <property type="entry name" value="SOLUTE CARRIER FAMILY 40 PROTEIN"/>
    <property type="match status" value="1"/>
</dbReference>